<dbReference type="AlphaFoldDB" id="A0A8S0TWB2"/>
<evidence type="ECO:0000313" key="2">
    <source>
        <dbReference type="Proteomes" id="UP000594638"/>
    </source>
</evidence>
<dbReference type="Gramene" id="OE9A086396T1">
    <property type="protein sequence ID" value="OE9A086396C1"/>
    <property type="gene ID" value="OE9A086396"/>
</dbReference>
<organism evidence="1 2">
    <name type="scientific">Olea europaea subsp. europaea</name>
    <dbReference type="NCBI Taxonomy" id="158383"/>
    <lineage>
        <taxon>Eukaryota</taxon>
        <taxon>Viridiplantae</taxon>
        <taxon>Streptophyta</taxon>
        <taxon>Embryophyta</taxon>
        <taxon>Tracheophyta</taxon>
        <taxon>Spermatophyta</taxon>
        <taxon>Magnoliopsida</taxon>
        <taxon>eudicotyledons</taxon>
        <taxon>Gunneridae</taxon>
        <taxon>Pentapetalae</taxon>
        <taxon>asterids</taxon>
        <taxon>lamiids</taxon>
        <taxon>Lamiales</taxon>
        <taxon>Oleaceae</taxon>
        <taxon>Oleeae</taxon>
        <taxon>Olea</taxon>
    </lineage>
</organism>
<evidence type="ECO:0000313" key="1">
    <source>
        <dbReference type="EMBL" id="CAA3008357.1"/>
    </source>
</evidence>
<dbReference type="Proteomes" id="UP000594638">
    <property type="component" value="Unassembled WGS sequence"/>
</dbReference>
<reference evidence="1 2" key="1">
    <citation type="submission" date="2019-12" db="EMBL/GenBank/DDBJ databases">
        <authorList>
            <person name="Alioto T."/>
            <person name="Alioto T."/>
            <person name="Gomez Garrido J."/>
        </authorList>
    </citation>
    <scope>NUCLEOTIDE SEQUENCE [LARGE SCALE GENOMIC DNA]</scope>
</reference>
<proteinExistence type="predicted"/>
<sequence>MAHIIGTRNTQSVAEQGGPWARCEVEEFVSNDENRGLVEEKRRRQYLYLIFGQIHFGHCRCVGWTETDDSCYGTLVMCGNVEVSQAMDVADLEDDGEREVLGQ</sequence>
<protein>
    <submittedName>
        <fullName evidence="1">Uncharacterized protein</fullName>
    </submittedName>
</protein>
<keyword evidence="2" id="KW-1185">Reference proteome</keyword>
<name>A0A8S0TWB2_OLEEU</name>
<comment type="caution">
    <text evidence="1">The sequence shown here is derived from an EMBL/GenBank/DDBJ whole genome shotgun (WGS) entry which is preliminary data.</text>
</comment>
<gene>
    <name evidence="1" type="ORF">OLEA9_A086396</name>
</gene>
<dbReference type="EMBL" id="CACTIH010007296">
    <property type="protein sequence ID" value="CAA3008357.1"/>
    <property type="molecule type" value="Genomic_DNA"/>
</dbReference>
<accession>A0A8S0TWB2</accession>